<evidence type="ECO:0000313" key="2">
    <source>
        <dbReference type="Proteomes" id="UP001339962"/>
    </source>
</evidence>
<gene>
    <name evidence="1" type="ORF">P9850_05470</name>
</gene>
<protein>
    <submittedName>
        <fullName evidence="1">Uncharacterized protein</fullName>
    </submittedName>
</protein>
<reference evidence="1 2" key="1">
    <citation type="submission" date="2023-03" db="EMBL/GenBank/DDBJ databases">
        <title>Bacillus Genome Sequencing.</title>
        <authorList>
            <person name="Dunlap C."/>
        </authorList>
    </citation>
    <scope>NUCLEOTIDE SEQUENCE [LARGE SCALE GENOMIC DNA]</scope>
    <source>
        <strain evidence="1 2">NRS-38</strain>
    </source>
</reference>
<dbReference type="InterPro" id="IPR009045">
    <property type="entry name" value="Zn_M74/Hedgehog-like"/>
</dbReference>
<organism evidence="1 2">
    <name type="scientific">Anoxybacteroides rupiense</name>
    <dbReference type="NCBI Taxonomy" id="311460"/>
    <lineage>
        <taxon>Bacteria</taxon>
        <taxon>Bacillati</taxon>
        <taxon>Bacillota</taxon>
        <taxon>Bacilli</taxon>
        <taxon>Bacillales</taxon>
        <taxon>Anoxybacillaceae</taxon>
        <taxon>Anoxybacteroides</taxon>
    </lineage>
</organism>
<accession>A0ABD5ITN0</accession>
<comment type="caution">
    <text evidence="1">The sequence shown here is derived from an EMBL/GenBank/DDBJ whole genome shotgun (WGS) entry which is preliminary data.</text>
</comment>
<evidence type="ECO:0000313" key="1">
    <source>
        <dbReference type="EMBL" id="MED5051311.1"/>
    </source>
</evidence>
<dbReference type="Gene3D" id="3.30.1380.10">
    <property type="match status" value="1"/>
</dbReference>
<dbReference type="RefSeq" id="WP_201722553.1">
    <property type="nucleotide sequence ID" value="NZ_JARTLI010000005.1"/>
</dbReference>
<dbReference type="EMBL" id="JARTLI010000005">
    <property type="protein sequence ID" value="MED5051311.1"/>
    <property type="molecule type" value="Genomic_DNA"/>
</dbReference>
<dbReference type="Proteomes" id="UP001339962">
    <property type="component" value="Unassembled WGS sequence"/>
</dbReference>
<proteinExistence type="predicted"/>
<dbReference type="AlphaFoldDB" id="A0ABD5ITN0"/>
<sequence>MVKEGYRPLHIQQRAFDRALQRAKLQFPNKNSADLIAEASKYVATPNIALHPTGGASDLTLVDVNGSELDLGTPMMLYRKRQTTPLFLTQPILAKKLEKTGKSSLMLFNLSVL</sequence>
<dbReference type="SUPFAM" id="SSF55166">
    <property type="entry name" value="Hedgehog/DD-peptidase"/>
    <property type="match status" value="1"/>
</dbReference>
<name>A0ABD5ITN0_9BACL</name>